<reference evidence="7 8" key="1">
    <citation type="submission" date="2020-09" db="EMBL/GenBank/DDBJ databases">
        <authorList>
            <person name="Ashkenazy H."/>
        </authorList>
    </citation>
    <scope>NUCLEOTIDE SEQUENCE [LARGE SCALE GENOMIC DNA]</scope>
    <source>
        <strain evidence="8">cv. Cdm-0</strain>
    </source>
</reference>
<sequence>MKSMVKKLKQSLRSGSLEKRKEKEKDIQEEKWFLDNGSIFLKELIADCNGKSIPIRNFSSDQILKATSNFGSSCFVTAEGFYVWYKGIIEDRYYMIKRFSEYKVTQYRVAEVYNEIVLSARMSNHNNFLKLIGFCLEFSLPVLVFEYAEHGVLNHRGGVIVNGEEVILPLSLRLKIGKEIANAVTYLHMAFPKILIHRHIKPRNVFLDENWTPKLSDFSISINLPEGKSRIEVECVQGTIGYLDPVYYTTKMVTEYTDVYSFGVFLMVILTGKPALASTSSDGDYKHIASYVKGFHENGQLDGVIDPKVMEDITSAQKVHVEAQVPDYGVKEIYNDIVLCDRMSNRSNFLKLLGCCLEFPFMILVFQDAELGVMNHRGAIKMVVLTARPALVSAGFDGEYRGITGYVKGLYENGKLDKVIDRMVFKDNTNGQRSQVEACVVLALRCCEERDEDRPKMIQVAKELKRIETSLKGVS</sequence>
<evidence type="ECO:0000256" key="1">
    <source>
        <dbReference type="ARBA" id="ARBA00022741"/>
    </source>
</evidence>
<dbReference type="Pfam" id="PF00069">
    <property type="entry name" value="Pkinase"/>
    <property type="match status" value="1"/>
</dbReference>
<evidence type="ECO:0000256" key="5">
    <source>
        <dbReference type="SAM" id="MobiDB-lite"/>
    </source>
</evidence>
<dbReference type="PANTHER" id="PTHR27005:SF308">
    <property type="entry name" value="NON-FUNCTIONAL PSEUDOKINASE ZRK2-RELATED"/>
    <property type="match status" value="1"/>
</dbReference>
<dbReference type="Proteomes" id="UP000516314">
    <property type="component" value="Chromosome 3"/>
</dbReference>
<dbReference type="PROSITE" id="PS50011">
    <property type="entry name" value="PROTEIN_KINASE_DOM"/>
    <property type="match status" value="1"/>
</dbReference>
<feature type="domain" description="Protein kinase" evidence="6">
    <location>
        <begin position="64"/>
        <end position="362"/>
    </location>
</feature>
<comment type="subcellular location">
    <subcellularLocation>
        <location evidence="4">Membrane</location>
        <topology evidence="4">Single-pass type I membrane protein</topology>
    </subcellularLocation>
</comment>
<proteinExistence type="inferred from homology"/>
<feature type="compositionally biased region" description="Basic residues" evidence="5">
    <location>
        <begin position="1"/>
        <end position="10"/>
    </location>
</feature>
<dbReference type="Gene3D" id="3.30.200.20">
    <property type="entry name" value="Phosphorylase Kinase, domain 1"/>
    <property type="match status" value="1"/>
</dbReference>
<dbReference type="EMBL" id="LR881468">
    <property type="protein sequence ID" value="CAD5326110.1"/>
    <property type="molecule type" value="Genomic_DNA"/>
</dbReference>
<dbReference type="FunFam" id="1.10.510.10:FF:000774">
    <property type="entry name" value="Kinase family protein"/>
    <property type="match status" value="1"/>
</dbReference>
<dbReference type="PANTHER" id="PTHR27005">
    <property type="entry name" value="WALL-ASSOCIATED RECEPTOR KINASE-LIKE 21"/>
    <property type="match status" value="1"/>
</dbReference>
<evidence type="ECO:0000313" key="8">
    <source>
        <dbReference type="Proteomes" id="UP000516314"/>
    </source>
</evidence>
<organism evidence="7 8">
    <name type="scientific">Arabidopsis thaliana</name>
    <name type="common">Mouse-ear cress</name>
    <dbReference type="NCBI Taxonomy" id="3702"/>
    <lineage>
        <taxon>Eukaryota</taxon>
        <taxon>Viridiplantae</taxon>
        <taxon>Streptophyta</taxon>
        <taxon>Embryophyta</taxon>
        <taxon>Tracheophyta</taxon>
        <taxon>Spermatophyta</taxon>
        <taxon>Magnoliopsida</taxon>
        <taxon>eudicotyledons</taxon>
        <taxon>Gunneridae</taxon>
        <taxon>Pentapetalae</taxon>
        <taxon>rosids</taxon>
        <taxon>malvids</taxon>
        <taxon>Brassicales</taxon>
        <taxon>Brassicaceae</taxon>
        <taxon>Camelineae</taxon>
        <taxon>Arabidopsis</taxon>
    </lineage>
</organism>
<feature type="region of interest" description="Disordered" evidence="5">
    <location>
        <begin position="1"/>
        <end position="20"/>
    </location>
</feature>
<dbReference type="GO" id="GO:0004672">
    <property type="term" value="F:protein kinase activity"/>
    <property type="evidence" value="ECO:0007669"/>
    <property type="project" value="InterPro"/>
</dbReference>
<dbReference type="GO" id="GO:0042742">
    <property type="term" value="P:defense response to bacterium"/>
    <property type="evidence" value="ECO:0007669"/>
    <property type="project" value="UniProtKB-ARBA"/>
</dbReference>
<dbReference type="SUPFAM" id="SSF56112">
    <property type="entry name" value="Protein kinase-like (PK-like)"/>
    <property type="match status" value="1"/>
</dbReference>
<evidence type="ECO:0000313" key="7">
    <source>
        <dbReference type="EMBL" id="CAD5326110.1"/>
    </source>
</evidence>
<dbReference type="InterPro" id="IPR000719">
    <property type="entry name" value="Prot_kinase_dom"/>
</dbReference>
<keyword evidence="1 4" id="KW-0547">Nucleotide-binding</keyword>
<dbReference type="GO" id="GO:0005524">
    <property type="term" value="F:ATP binding"/>
    <property type="evidence" value="ECO:0007669"/>
    <property type="project" value="UniProtKB-UniRule"/>
</dbReference>
<comment type="similarity">
    <text evidence="3">Belongs to the protein kinase superfamily. Ser/Thr protein kinase family. ZRK subfamily.</text>
</comment>
<protein>
    <submittedName>
        <fullName evidence="7">(thale cress) hypothetical protein</fullName>
    </submittedName>
</protein>
<dbReference type="AlphaFoldDB" id="A0A7G2EY70"/>
<dbReference type="GO" id="GO:0016020">
    <property type="term" value="C:membrane"/>
    <property type="evidence" value="ECO:0007669"/>
    <property type="project" value="UniProtKB-SubCell"/>
</dbReference>
<name>A0A7G2EY70_ARATH</name>
<evidence type="ECO:0000256" key="4">
    <source>
        <dbReference type="RuleBase" id="RU369027"/>
    </source>
</evidence>
<keyword evidence="2 4" id="KW-0067">ATP-binding</keyword>
<dbReference type="InterPro" id="IPR011009">
    <property type="entry name" value="Kinase-like_dom_sf"/>
</dbReference>
<dbReference type="GO" id="GO:0007166">
    <property type="term" value="P:cell surface receptor signaling pathway"/>
    <property type="evidence" value="ECO:0007669"/>
    <property type="project" value="InterPro"/>
</dbReference>
<dbReference type="Gene3D" id="1.10.510.10">
    <property type="entry name" value="Transferase(Phosphotransferase) domain 1"/>
    <property type="match status" value="2"/>
</dbReference>
<dbReference type="InterPro" id="IPR045274">
    <property type="entry name" value="WAK-like"/>
</dbReference>
<evidence type="ECO:0000256" key="2">
    <source>
        <dbReference type="ARBA" id="ARBA00022840"/>
    </source>
</evidence>
<evidence type="ECO:0000259" key="6">
    <source>
        <dbReference type="PROSITE" id="PS50011"/>
    </source>
</evidence>
<gene>
    <name evidence="7" type="ORF">AT9943_LOCUS13902</name>
</gene>
<accession>A0A7G2EY70</accession>
<evidence type="ECO:0000256" key="3">
    <source>
        <dbReference type="ARBA" id="ARBA00060939"/>
    </source>
</evidence>